<evidence type="ECO:0000256" key="1">
    <source>
        <dbReference type="SAM" id="MobiDB-lite"/>
    </source>
</evidence>
<gene>
    <name evidence="2" type="ORF">V8P97_07375</name>
</gene>
<accession>A0ABU8ZQK0</accession>
<protein>
    <submittedName>
        <fullName evidence="2">Uncharacterized protein</fullName>
    </submittedName>
</protein>
<comment type="caution">
    <text evidence="2">The sequence shown here is derived from an EMBL/GenBank/DDBJ whole genome shotgun (WGS) entry which is preliminary data.</text>
</comment>
<keyword evidence="3" id="KW-1185">Reference proteome</keyword>
<feature type="region of interest" description="Disordered" evidence="1">
    <location>
        <begin position="1"/>
        <end position="48"/>
    </location>
</feature>
<reference evidence="2 3" key="1">
    <citation type="submission" date="2024-02" db="EMBL/GenBank/DDBJ databases">
        <title>Bifidobacterium honeyensis sp. nov., isolated from the comb honey.</title>
        <authorList>
            <person name="Liu W."/>
            <person name="Li Y."/>
        </authorList>
    </citation>
    <scope>NUCLEOTIDE SEQUENCE [LARGE SCALE GENOMIC DNA]</scope>
    <source>
        <strain evidence="2 3">IMAU50988</strain>
    </source>
</reference>
<dbReference type="EMBL" id="JBANBB010000003">
    <property type="protein sequence ID" value="MEK0307279.1"/>
    <property type="molecule type" value="Genomic_DNA"/>
</dbReference>
<organism evidence="2 3">
    <name type="scientific">Bifidobacterium favimelis</name>
    <dbReference type="NCBI Taxonomy" id="3122979"/>
    <lineage>
        <taxon>Bacteria</taxon>
        <taxon>Bacillati</taxon>
        <taxon>Actinomycetota</taxon>
        <taxon>Actinomycetes</taxon>
        <taxon>Bifidobacteriales</taxon>
        <taxon>Bifidobacteriaceae</taxon>
        <taxon>Bifidobacterium</taxon>
    </lineage>
</organism>
<evidence type="ECO:0000313" key="3">
    <source>
        <dbReference type="Proteomes" id="UP001373159"/>
    </source>
</evidence>
<name>A0ABU8ZQK0_9BIFI</name>
<feature type="compositionally biased region" description="Polar residues" evidence="1">
    <location>
        <begin position="1"/>
        <end position="25"/>
    </location>
</feature>
<evidence type="ECO:0000313" key="2">
    <source>
        <dbReference type="EMBL" id="MEK0307279.1"/>
    </source>
</evidence>
<dbReference type="Proteomes" id="UP001373159">
    <property type="component" value="Unassembled WGS sequence"/>
</dbReference>
<sequence>MFNEATSGTEPAGSQWNKCHNNTSHAETHNRDLAGQVSSQPRPTGFIAENHGSAILSTTWQLPLNVKATSPSPWRQEIGYTCNKHVNFLYFIKRFANIFKVQMFFNIGQYTERDEL</sequence>
<dbReference type="RefSeq" id="WP_340470032.1">
    <property type="nucleotide sequence ID" value="NZ_JBANBB010000003.1"/>
</dbReference>
<proteinExistence type="predicted"/>